<organism evidence="1 2">
    <name type="scientific">Panagrellus redivivus</name>
    <name type="common">Microworm</name>
    <dbReference type="NCBI Taxonomy" id="6233"/>
    <lineage>
        <taxon>Eukaryota</taxon>
        <taxon>Metazoa</taxon>
        <taxon>Ecdysozoa</taxon>
        <taxon>Nematoda</taxon>
        <taxon>Chromadorea</taxon>
        <taxon>Rhabditida</taxon>
        <taxon>Tylenchina</taxon>
        <taxon>Panagrolaimomorpha</taxon>
        <taxon>Panagrolaimoidea</taxon>
        <taxon>Panagrolaimidae</taxon>
        <taxon>Panagrellus</taxon>
    </lineage>
</organism>
<dbReference type="Proteomes" id="UP000492821">
    <property type="component" value="Unassembled WGS sequence"/>
</dbReference>
<reference evidence="1" key="1">
    <citation type="journal article" date="2013" name="Genetics">
        <title>The draft genome and transcriptome of Panagrellus redivivus are shaped by the harsh demands of a free-living lifestyle.</title>
        <authorList>
            <person name="Srinivasan J."/>
            <person name="Dillman A.R."/>
            <person name="Macchietto M.G."/>
            <person name="Heikkinen L."/>
            <person name="Lakso M."/>
            <person name="Fracchia K.M."/>
            <person name="Antoshechkin I."/>
            <person name="Mortazavi A."/>
            <person name="Wong G."/>
            <person name="Sternberg P.W."/>
        </authorList>
    </citation>
    <scope>NUCLEOTIDE SEQUENCE [LARGE SCALE GENOMIC DNA]</scope>
    <source>
        <strain evidence="1">MT8872</strain>
    </source>
</reference>
<keyword evidence="1" id="KW-1185">Reference proteome</keyword>
<sequence length="105" mass="12517">MSASDIFPRNCGFYPYVRRLVDPHTIPIRQDLTNAVTSVIPDVNVPVIQTYYPFITPYTPIFPGYWRMTATVTEVFYPYGYYCYRTFYYYPPGRYYYPHVLANYS</sequence>
<accession>A0A7E4VQD6</accession>
<evidence type="ECO:0000313" key="2">
    <source>
        <dbReference type="WBParaSite" id="Pan_g23781.t1"/>
    </source>
</evidence>
<proteinExistence type="predicted"/>
<evidence type="ECO:0000313" key="1">
    <source>
        <dbReference type="Proteomes" id="UP000492821"/>
    </source>
</evidence>
<protein>
    <submittedName>
        <fullName evidence="2">Spore coat protein</fullName>
    </submittedName>
</protein>
<name>A0A7E4VQD6_PANRE</name>
<dbReference type="WBParaSite" id="Pan_g23781.t1">
    <property type="protein sequence ID" value="Pan_g23781.t1"/>
    <property type="gene ID" value="Pan_g23781"/>
</dbReference>
<dbReference type="AlphaFoldDB" id="A0A7E4VQD6"/>
<reference evidence="2" key="2">
    <citation type="submission" date="2020-10" db="UniProtKB">
        <authorList>
            <consortium name="WormBaseParasite"/>
        </authorList>
    </citation>
    <scope>IDENTIFICATION</scope>
</reference>